<dbReference type="PROSITE" id="PS00468">
    <property type="entry name" value="COBALAMIN_BINDING"/>
    <property type="match status" value="1"/>
</dbReference>
<dbReference type="Gene3D" id="1.50.10.20">
    <property type="match status" value="1"/>
</dbReference>
<keyword evidence="20" id="KW-0732">Signal</keyword>
<comment type="similarity">
    <text evidence="2">Belongs to the eukaryotic ATPase B chain family.</text>
</comment>
<evidence type="ECO:0000256" key="17">
    <source>
        <dbReference type="ARBA" id="ARBA00076187"/>
    </source>
</evidence>
<dbReference type="InterPro" id="IPR002157">
    <property type="entry name" value="Cbl-bd_prot"/>
</dbReference>
<evidence type="ECO:0000256" key="16">
    <source>
        <dbReference type="ARBA" id="ARBA00072868"/>
    </source>
</evidence>
<comment type="subcellular location">
    <subcellularLocation>
        <location evidence="1">Mitochondrion inner membrane</location>
    </subcellularLocation>
</comment>
<evidence type="ECO:0000256" key="10">
    <source>
        <dbReference type="ARBA" id="ARBA00023128"/>
    </source>
</evidence>
<dbReference type="PANTHER" id="PTHR12733:SF3">
    <property type="entry name" value="ATP SYNTHASE F(0) COMPLEX SUBUNIT B1, MITOCHONDRIAL"/>
    <property type="match status" value="1"/>
</dbReference>
<comment type="function">
    <text evidence="14">Subunit b, of the mitochondrial membrane ATP synthase complex (F(1)F(0) ATP synthase or Complex V) that produces ATP from ADP in the presence of a proton gradient across the membrane which is generated by electron transport complexes of the respiratory chain. ATP synthase complex consist of a soluble F(1) head domain - the catalytic core - and a membrane F(1) domain - the membrane proton channel. These two domains are linked by a central stalk rotating inside the F(1) region and a stationary peripheral stalk. During catalysis, ATP synthesis in the catalytic domain of F(1) is coupled via a rotary mechanism of the central stalk subunits to proton translocation. In vivo, can only synthesize ATP although its ATP hydrolase activity can be activated artificially in vitro. Part of the complex F(0) domain. Part of the complex F(0) domain and the peripheric stalk, which acts as a stator to hold the catalytic alpha(3)beta(3) subcomplex and subunit a/ATP6 static relative to the rotary elements.</text>
</comment>
<evidence type="ECO:0000256" key="11">
    <source>
        <dbReference type="ARBA" id="ARBA00023136"/>
    </source>
</evidence>
<dbReference type="GO" id="GO:0005743">
    <property type="term" value="C:mitochondrial inner membrane"/>
    <property type="evidence" value="ECO:0007669"/>
    <property type="project" value="UniProtKB-SubCell"/>
</dbReference>
<evidence type="ECO:0000256" key="3">
    <source>
        <dbReference type="ARBA" id="ARBA00022448"/>
    </source>
</evidence>
<feature type="disulfide bond" evidence="19">
    <location>
        <begin position="57"/>
        <end position="292"/>
    </location>
</feature>
<feature type="chain" id="PRO_5032778913" description="ATP synthase peripheral stalk subunit b, mitochondrial" evidence="20">
    <location>
        <begin position="24"/>
        <end position="714"/>
    </location>
</feature>
<evidence type="ECO:0000256" key="5">
    <source>
        <dbReference type="ARBA" id="ARBA00022781"/>
    </source>
</evidence>
<feature type="domain" description="Transcobalamin-like C-terminal" evidence="21">
    <location>
        <begin position="381"/>
        <end position="439"/>
    </location>
</feature>
<dbReference type="GO" id="GO:0015889">
    <property type="term" value="P:cobalamin transport"/>
    <property type="evidence" value="ECO:0007669"/>
    <property type="project" value="InterPro"/>
</dbReference>
<keyword evidence="11" id="KW-0472">Membrane</keyword>
<dbReference type="InterPro" id="IPR013837">
    <property type="entry name" value="ATP_synth_F0_suB"/>
</dbReference>
<keyword evidence="3" id="KW-0813">Transport</keyword>
<protein>
    <recommendedName>
        <fullName evidence="16">ATP synthase peripheral stalk subunit b, mitochondrial</fullName>
    </recommendedName>
    <alternativeName>
        <fullName evidence="17">ATP synthase F(0) complex subunit B1, mitochondrial</fullName>
    </alternativeName>
    <alternativeName>
        <fullName evidence="13">ATP synthase peripheral stalk-membrane subunit b</fullName>
    </alternativeName>
    <alternativeName>
        <fullName evidence="12">ATP synthase subunit b</fullName>
    </alternativeName>
</protein>
<dbReference type="FunFam" id="1.20.5.2210:FF:000001">
    <property type="entry name" value="ATP synthase F(0) complex subunit B1, mitochondrial"/>
    <property type="match status" value="1"/>
</dbReference>
<dbReference type="PANTHER" id="PTHR12733">
    <property type="entry name" value="MITOCHONDRIAL ATP SYNTHASE B CHAIN"/>
    <property type="match status" value="1"/>
</dbReference>
<evidence type="ECO:0000256" key="18">
    <source>
        <dbReference type="PIRSR" id="PIRSR602157-1"/>
    </source>
</evidence>
<evidence type="ECO:0000256" key="9">
    <source>
        <dbReference type="ARBA" id="ARBA00023065"/>
    </source>
</evidence>
<evidence type="ECO:0000256" key="12">
    <source>
        <dbReference type="ARBA" id="ARBA00031626"/>
    </source>
</evidence>
<feature type="binding site" evidence="18">
    <location>
        <position position="268"/>
    </location>
    <ligand>
        <name>cyanocob(III)alamin</name>
        <dbReference type="ChEBI" id="CHEBI:17439"/>
    </ligand>
</feature>
<evidence type="ECO:0000313" key="23">
    <source>
        <dbReference type="Proteomes" id="UP000664991"/>
    </source>
</evidence>
<organism evidence="22 23">
    <name type="scientific">Ovis aries</name>
    <name type="common">Sheep</name>
    <dbReference type="NCBI Taxonomy" id="9940"/>
    <lineage>
        <taxon>Eukaryota</taxon>
        <taxon>Metazoa</taxon>
        <taxon>Chordata</taxon>
        <taxon>Craniata</taxon>
        <taxon>Vertebrata</taxon>
        <taxon>Euteleostomi</taxon>
        <taxon>Mammalia</taxon>
        <taxon>Eutheria</taxon>
        <taxon>Laurasiatheria</taxon>
        <taxon>Artiodactyla</taxon>
        <taxon>Ruminantia</taxon>
        <taxon>Pecora</taxon>
        <taxon>Bovidae</taxon>
        <taxon>Caprinae</taxon>
        <taxon>Ovis</taxon>
    </lineage>
</organism>
<accession>A0A836CV66</accession>
<dbReference type="GO" id="GO:0045259">
    <property type="term" value="C:proton-transporting ATP synthase complex"/>
    <property type="evidence" value="ECO:0007669"/>
    <property type="project" value="UniProtKB-KW"/>
</dbReference>
<dbReference type="EMBL" id="JAEMGP010000015">
    <property type="protein sequence ID" value="KAG5200217.1"/>
    <property type="molecule type" value="Genomic_DNA"/>
</dbReference>
<evidence type="ECO:0000256" key="20">
    <source>
        <dbReference type="SAM" id="SignalP"/>
    </source>
</evidence>
<feature type="binding site" evidence="18">
    <location>
        <position position="437"/>
    </location>
    <ligand>
        <name>cyanocob(III)alamin</name>
        <dbReference type="ChEBI" id="CHEBI:17439"/>
    </ligand>
</feature>
<reference evidence="22 23" key="1">
    <citation type="submission" date="2020-12" db="EMBL/GenBank/DDBJ databases">
        <title>De novo assembly of Tibetan sheep genome.</title>
        <authorList>
            <person name="Li X."/>
        </authorList>
    </citation>
    <scope>NUCLEOTIDE SEQUENCE [LARGE SCALE GENOMIC DNA]</scope>
    <source>
        <tissue evidence="22">Heart</tissue>
    </source>
</reference>
<feature type="binding site" evidence="18">
    <location>
        <begin position="428"/>
        <end position="430"/>
    </location>
    <ligand>
        <name>cyanocob(III)alamin</name>
        <dbReference type="ChEBI" id="CHEBI:17439"/>
    </ligand>
</feature>
<evidence type="ECO:0000313" key="22">
    <source>
        <dbReference type="EMBL" id="KAG5200217.1"/>
    </source>
</evidence>
<proteinExistence type="inferred from homology"/>
<keyword evidence="4" id="KW-0138">CF(0)</keyword>
<keyword evidence="9" id="KW-0406">Ion transport</keyword>
<keyword evidence="5" id="KW-0375">Hydrogen ion transport</keyword>
<evidence type="ECO:0000256" key="4">
    <source>
        <dbReference type="ARBA" id="ARBA00022547"/>
    </source>
</evidence>
<evidence type="ECO:0000256" key="8">
    <source>
        <dbReference type="ARBA" id="ARBA00022990"/>
    </source>
</evidence>
<dbReference type="AlphaFoldDB" id="A0A836CV66"/>
<dbReference type="Pfam" id="PF14478">
    <property type="entry name" value="DUF4430"/>
    <property type="match status" value="1"/>
</dbReference>
<dbReference type="Proteomes" id="UP000664991">
    <property type="component" value="Chromosome 15"/>
</dbReference>
<evidence type="ECO:0000256" key="1">
    <source>
        <dbReference type="ARBA" id="ARBA00004273"/>
    </source>
</evidence>
<evidence type="ECO:0000256" key="7">
    <source>
        <dbReference type="ARBA" id="ARBA00022946"/>
    </source>
</evidence>
<keyword evidence="10" id="KW-0496">Mitochondrion</keyword>
<keyword evidence="6" id="KW-0999">Mitochondrion inner membrane</keyword>
<keyword evidence="18" id="KW-0170">Cobalt</keyword>
<evidence type="ECO:0000259" key="21">
    <source>
        <dbReference type="Pfam" id="PF14478"/>
    </source>
</evidence>
<dbReference type="SUPFAM" id="SSF161060">
    <property type="entry name" value="ATP synthase B chain-like"/>
    <property type="match status" value="1"/>
</dbReference>
<name>A0A836CV66_SHEEP</name>
<dbReference type="GO" id="GO:0031419">
    <property type="term" value="F:cobalamin binding"/>
    <property type="evidence" value="ECO:0007669"/>
    <property type="project" value="InterPro"/>
</dbReference>
<dbReference type="InterPro" id="IPR027954">
    <property type="entry name" value="Transcobalamin-like_C"/>
</dbReference>
<dbReference type="Gene3D" id="2.170.130.30">
    <property type="match status" value="1"/>
</dbReference>
<dbReference type="InterPro" id="IPR008688">
    <property type="entry name" value="ATP_synth_Bsub_B/MI25"/>
</dbReference>
<feature type="signal peptide" evidence="20">
    <location>
        <begin position="1"/>
        <end position="23"/>
    </location>
</feature>
<evidence type="ECO:0000256" key="14">
    <source>
        <dbReference type="ARBA" id="ARBA00055529"/>
    </source>
</evidence>
<dbReference type="Pfam" id="PF01122">
    <property type="entry name" value="Cobalamin_bind"/>
    <property type="match status" value="1"/>
</dbReference>
<evidence type="ECO:0000256" key="6">
    <source>
        <dbReference type="ARBA" id="ARBA00022792"/>
    </source>
</evidence>
<feature type="disulfide bond" evidence="19">
    <location>
        <begin position="187"/>
        <end position="229"/>
    </location>
</feature>
<dbReference type="Pfam" id="PF05405">
    <property type="entry name" value="Mt_ATP-synt_B"/>
    <property type="match status" value="1"/>
</dbReference>
<feature type="binding site" evidence="18">
    <location>
        <position position="218"/>
    </location>
    <ligand>
        <name>cyanocob(III)alamin</name>
        <dbReference type="ChEBI" id="CHEBI:17439"/>
    </ligand>
</feature>
<keyword evidence="8" id="KW-0007">Acetylation</keyword>
<comment type="caution">
    <text evidence="22">The sequence shown here is derived from an EMBL/GenBank/DDBJ whole genome shotgun (WGS) entry which is preliminary data.</text>
</comment>
<evidence type="ECO:0000256" key="15">
    <source>
        <dbReference type="ARBA" id="ARBA00064647"/>
    </source>
</evidence>
<dbReference type="Gene3D" id="1.20.5.2210">
    <property type="match status" value="1"/>
</dbReference>
<evidence type="ECO:0000256" key="13">
    <source>
        <dbReference type="ARBA" id="ARBA00032032"/>
    </source>
</evidence>
<keyword evidence="7" id="KW-0809">Transit peptide</keyword>
<feature type="binding site" evidence="18">
    <location>
        <begin position="174"/>
        <end position="178"/>
    </location>
    <ligand>
        <name>cyanocob(III)alamin</name>
        <dbReference type="ChEBI" id="CHEBI:17439"/>
    </ligand>
</feature>
<evidence type="ECO:0000256" key="19">
    <source>
        <dbReference type="PIRSR" id="PIRSR602157-2"/>
    </source>
</evidence>
<gene>
    <name evidence="22" type="ORF">JEQ12_006696</name>
</gene>
<comment type="subunit">
    <text evidence="15">Component of the ATP synthase complex composed at least of ATP5F1A/subunit alpha, ATP5F1B/subunit beta, ATP5MC1/subunit c (homooctomer), MT-ATP6/subunit a, MT-ATP8/subunit 8, ATP5ME/subunit e, ATP5MF/subunit f, ATP5MG/subunit g, ATP5MK/subunit k, ATP5MJ/subunit j, ATP5F1C/subunit gamma, ATP5F1D/subunit delta, ATP5F1E/subunit epsilon, ATP5PF/subunit F6, ATP5PB/subunit b, ATP5PD/subunit d, ATP5PO/subunit OSCP. ATP synthase complex consists of a soluble F(1) head domain (subunits alpha(3) and beta(3)) - the catalytic core - and a membrane F(0) domain - the membrane proton channel (subunits c, a, 8, e, f, g, k and j). These two domains are linked by a central stalk (subunits gamma, delta, and epsilon) rotating inside the F1 region and a stationary peripheral stalk (subunits F6, b, d, and OSCP).</text>
</comment>
<sequence length="714" mass="79826">MRPSRQLALAGLLVFSLIPSQLCQMHALTQVKKKKMEEKTTESRKQTGLQAGTWKVCIGVNETNFWHIEPLINTMLNAKYTERFQDANVLLTFRLVGIKSQRLEQQLSGQIKEDINSREMELTSGELALDILALGACENQDREFIRGAHLVSKLGVKFQAEIQNMEAHSGNPLTNYYQLSLALLALCLFNGRYSITSVTYYFTPENKNYYFEDQFSVDTGAMAVLALTCVRRDTQRKMGASTQRKISGYIASLANKIQAEGKQGLLGNVFSTGEAMQALFVSSDYYKNERNCRETLRTVFDNISQGVFYLPIAAAQILPALMGKTYLDVISPSCGHNPVKFNVSTEKPDMATPTTAPLNILVKYSVRVNKTSHTQVTVRKGSVFLDVMKAAQEKNEALFRFTVEETSWGPFVTSVQGISASSKDRTYWKLLSNGQPLTQVSSVGVTGAGRLLCKRYLTMLSWVVLSAAAAAAPSLKNAAFLGPGVLQATRIFHTGQPSLAPVPPLPEHGGKVHFGLIPEEFFQFLYPKTGVTGPYVLGTGLILYLLSKEIYVITPETASAISTIGFLVYVVKKYGASVGEFADKLNEQKIAQLEEVKQASIKQIQDAIDMEKSQQALVQKRHYLFDVQRNNIAMALEVTYRERLHRVYREVKNRLDYHISVQNMMRQKEQEHMINWVEKHVVQSIPAQQEKETIAKCIADLKLLAKKAQAQPVM</sequence>
<feature type="binding site" evidence="18">
    <location>
        <position position="316"/>
    </location>
    <ligand>
        <name>cyanocob(III)alamin</name>
        <dbReference type="ChEBI" id="CHEBI:17439"/>
    </ligand>
</feature>
<evidence type="ECO:0000256" key="2">
    <source>
        <dbReference type="ARBA" id="ARBA00007479"/>
    </source>
</evidence>
<dbReference type="GO" id="GO:0046933">
    <property type="term" value="F:proton-transporting ATP synthase activity, rotational mechanism"/>
    <property type="evidence" value="ECO:0007669"/>
    <property type="project" value="TreeGrafter"/>
</dbReference>
<keyword evidence="19" id="KW-1015">Disulfide bond</keyword>